<feature type="transmembrane region" description="Helical" evidence="1">
    <location>
        <begin position="7"/>
        <end position="29"/>
    </location>
</feature>
<keyword evidence="3" id="KW-1185">Reference proteome</keyword>
<gene>
    <name evidence="2" type="ORF">C2846_03055</name>
</gene>
<evidence type="ECO:0000313" key="3">
    <source>
        <dbReference type="Proteomes" id="UP000265745"/>
    </source>
</evidence>
<dbReference type="PANTHER" id="PTHR42941">
    <property type="entry name" value="SLL1037 PROTEIN"/>
    <property type="match status" value="1"/>
</dbReference>
<name>A0A396S8S4_9PSED</name>
<dbReference type="PANTHER" id="PTHR42941:SF1">
    <property type="entry name" value="SLL1037 PROTEIN"/>
    <property type="match status" value="1"/>
</dbReference>
<dbReference type="Gene3D" id="3.40.190.10">
    <property type="entry name" value="Periplasmic binding protein-like II"/>
    <property type="match status" value="2"/>
</dbReference>
<sequence>MQVLKQAALFVRTNLWIIPLGLLLGWALIRYLDPAPPRVLVMSTGSETGGYHRFGLALQERLAEQGLTLELRSSRGSLDNLQHLLDPDSSVSIALVQSGTSLLLTPAEQRRLVGLAALYHEPLWLFQRKGLEITHLDDLRSLKVSVGSEGSGTWAVVRSLFQARDDESRLLELNGGAWQALAGRASLDALREGTLDAAFFVLPASNALIAEMVANPELELVSLRQTEAFSARLPFLDTLQLPEGLLDIGANVPAEPISLLSPVATLVANERFHPALTSLVLEAAREVLREGNLLDKPGAFPAAQPLELTLSPEADFYHRQGVPFLQRYLPFWVASIVDRYVVLVIPFIAIMLPLLRSMGPLYRWRIRSRVYRWYEQLRRIDRLLHSGAIAGELEREIQALHQLEDELSRVDVPLSYAHELYSLHLHVRYMIKRLEGLRTQAG</sequence>
<dbReference type="SUPFAM" id="SSF53850">
    <property type="entry name" value="Periplasmic binding protein-like II"/>
    <property type="match status" value="1"/>
</dbReference>
<keyword evidence="1" id="KW-1133">Transmembrane helix</keyword>
<dbReference type="InterPro" id="IPR011852">
    <property type="entry name" value="TRAP_TAXI"/>
</dbReference>
<evidence type="ECO:0000313" key="2">
    <source>
        <dbReference type="EMBL" id="RHW22622.1"/>
    </source>
</evidence>
<keyword evidence="1" id="KW-0472">Membrane</keyword>
<dbReference type="RefSeq" id="WP_119700634.1">
    <property type="nucleotide sequence ID" value="NZ_QJSA01000002.1"/>
</dbReference>
<comment type="caution">
    <text evidence="2">The sequence shown here is derived from an EMBL/GenBank/DDBJ whole genome shotgun (WGS) entry which is preliminary data.</text>
</comment>
<accession>A0A396S8S4</accession>
<evidence type="ECO:0000256" key="1">
    <source>
        <dbReference type="SAM" id="Phobius"/>
    </source>
</evidence>
<reference evidence="2 3" key="1">
    <citation type="submission" date="2018-06" db="EMBL/GenBank/DDBJ databases">
        <title>Pseudomonas jilinensis sp. nov., isolated from the production water of Jilin Oilfield in China.</title>
        <authorList>
            <person name="Wang J."/>
        </authorList>
    </citation>
    <scope>NUCLEOTIDE SEQUENCE [LARGE SCALE GENOMIC DNA]</scope>
    <source>
        <strain evidence="2 3">JS15-10A1</strain>
    </source>
</reference>
<dbReference type="AlphaFoldDB" id="A0A396S8S4"/>
<dbReference type="EMBL" id="QJSA01000002">
    <property type="protein sequence ID" value="RHW22622.1"/>
    <property type="molecule type" value="Genomic_DNA"/>
</dbReference>
<protein>
    <submittedName>
        <fullName evidence="2">C4-dicarboxylate ABC transporter substrate-binding protein</fullName>
    </submittedName>
</protein>
<keyword evidence="1" id="KW-0812">Transmembrane</keyword>
<organism evidence="2 3">
    <name type="scientific">Pseudomonas jilinensis</name>
    <dbReference type="NCBI Taxonomy" id="2078689"/>
    <lineage>
        <taxon>Bacteria</taxon>
        <taxon>Pseudomonadati</taxon>
        <taxon>Pseudomonadota</taxon>
        <taxon>Gammaproteobacteria</taxon>
        <taxon>Pseudomonadales</taxon>
        <taxon>Pseudomonadaceae</taxon>
        <taxon>Pseudomonas</taxon>
    </lineage>
</organism>
<feature type="transmembrane region" description="Helical" evidence="1">
    <location>
        <begin position="329"/>
        <end position="355"/>
    </location>
</feature>
<dbReference type="Pfam" id="PF16868">
    <property type="entry name" value="NMT1_3"/>
    <property type="match status" value="1"/>
</dbReference>
<proteinExistence type="predicted"/>
<dbReference type="Proteomes" id="UP000265745">
    <property type="component" value="Unassembled WGS sequence"/>
</dbReference>
<dbReference type="OrthoDB" id="237270at2"/>